<dbReference type="PROSITE" id="PS00178">
    <property type="entry name" value="AA_TRNA_LIGASE_I"/>
    <property type="match status" value="1"/>
</dbReference>
<evidence type="ECO:0000256" key="9">
    <source>
        <dbReference type="RuleBase" id="RU363036"/>
    </source>
</evidence>
<dbReference type="InterPro" id="IPR050203">
    <property type="entry name" value="Trp-tRNA_synthetase"/>
</dbReference>
<evidence type="ECO:0000256" key="8">
    <source>
        <dbReference type="HAMAP-Rule" id="MF_00140"/>
    </source>
</evidence>
<name>A0A4Z0H795_9ACTN</name>
<feature type="compositionally biased region" description="Low complexity" evidence="10">
    <location>
        <begin position="15"/>
        <end position="28"/>
    </location>
</feature>
<evidence type="ECO:0000256" key="4">
    <source>
        <dbReference type="ARBA" id="ARBA00022840"/>
    </source>
</evidence>
<dbReference type="Pfam" id="PF00579">
    <property type="entry name" value="tRNA-synt_1b"/>
    <property type="match status" value="1"/>
</dbReference>
<evidence type="ECO:0000256" key="6">
    <source>
        <dbReference type="ARBA" id="ARBA00023146"/>
    </source>
</evidence>
<feature type="binding site" evidence="8">
    <location>
        <begin position="224"/>
        <end position="228"/>
    </location>
    <ligand>
        <name>ATP</name>
        <dbReference type="ChEBI" id="CHEBI:30616"/>
    </ligand>
</feature>
<dbReference type="PRINTS" id="PR01039">
    <property type="entry name" value="TRNASYNTHTRP"/>
</dbReference>
<comment type="subunit">
    <text evidence="8">Homodimer.</text>
</comment>
<comment type="function">
    <text evidence="8">Catalyzes the attachment of tryptophan to tRNA(Trp).</text>
</comment>
<comment type="caution">
    <text evidence="8">Lacks conserved residue(s) required for the propagation of feature annotation.</text>
</comment>
<dbReference type="Proteomes" id="UP000297948">
    <property type="component" value="Unassembled WGS sequence"/>
</dbReference>
<comment type="caution">
    <text evidence="11">The sequence shown here is derived from an EMBL/GenBank/DDBJ whole genome shotgun (WGS) entry which is preliminary data.</text>
</comment>
<accession>A0A4Z0H795</accession>
<dbReference type="GO" id="GO:0006436">
    <property type="term" value="P:tryptophanyl-tRNA aminoacylation"/>
    <property type="evidence" value="ECO:0007669"/>
    <property type="project" value="UniProtKB-UniRule"/>
</dbReference>
<evidence type="ECO:0000256" key="3">
    <source>
        <dbReference type="ARBA" id="ARBA00022741"/>
    </source>
</evidence>
<dbReference type="EC" id="6.1.1.2" evidence="8"/>
<dbReference type="InterPro" id="IPR002306">
    <property type="entry name" value="Trp-tRNA-ligase"/>
</dbReference>
<reference evidence="11 12" key="1">
    <citation type="submission" date="2019-03" db="EMBL/GenBank/DDBJ databases">
        <authorList>
            <person name="Gonzalez-Pimentel J.L."/>
        </authorList>
    </citation>
    <scope>NUCLEOTIDE SEQUENCE [LARGE SCALE GENOMIC DNA]</scope>
    <source>
        <strain evidence="11 12">JCM 31289</strain>
    </source>
</reference>
<dbReference type="GO" id="GO:0004830">
    <property type="term" value="F:tryptophan-tRNA ligase activity"/>
    <property type="evidence" value="ECO:0007669"/>
    <property type="project" value="UniProtKB-UniRule"/>
</dbReference>
<keyword evidence="4 8" id="KW-0067">ATP-binding</keyword>
<organism evidence="11 12">
    <name type="scientific">Streptomyces palmae</name>
    <dbReference type="NCBI Taxonomy" id="1701085"/>
    <lineage>
        <taxon>Bacteria</taxon>
        <taxon>Bacillati</taxon>
        <taxon>Actinomycetota</taxon>
        <taxon>Actinomycetes</taxon>
        <taxon>Kitasatosporales</taxon>
        <taxon>Streptomycetaceae</taxon>
        <taxon>Streptomyces</taxon>
    </lineage>
</organism>
<evidence type="ECO:0000256" key="7">
    <source>
        <dbReference type="ARBA" id="ARBA00049929"/>
    </source>
</evidence>
<gene>
    <name evidence="8 11" type="primary">trpS</name>
    <name evidence="11" type="ORF">E4099_18410</name>
</gene>
<dbReference type="GO" id="GO:0005829">
    <property type="term" value="C:cytosol"/>
    <property type="evidence" value="ECO:0007669"/>
    <property type="project" value="TreeGrafter"/>
</dbReference>
<dbReference type="InterPro" id="IPR001412">
    <property type="entry name" value="aa-tRNA-synth_I_CS"/>
</dbReference>
<proteinExistence type="inferred from homology"/>
<dbReference type="GO" id="GO:0005524">
    <property type="term" value="F:ATP binding"/>
    <property type="evidence" value="ECO:0007669"/>
    <property type="project" value="UniProtKB-UniRule"/>
</dbReference>
<evidence type="ECO:0000256" key="2">
    <source>
        <dbReference type="ARBA" id="ARBA00022598"/>
    </source>
</evidence>
<dbReference type="InterPro" id="IPR002305">
    <property type="entry name" value="aa-tRNA-synth_Ic"/>
</dbReference>
<comment type="similarity">
    <text evidence="1 8 9">Belongs to the class-I aminoacyl-tRNA synthetase family.</text>
</comment>
<dbReference type="SUPFAM" id="SSF52374">
    <property type="entry name" value="Nucleotidylyl transferase"/>
    <property type="match status" value="1"/>
</dbReference>
<dbReference type="AlphaFoldDB" id="A0A4Z0H795"/>
<dbReference type="EMBL" id="SRID01000172">
    <property type="protein sequence ID" value="TGB06290.1"/>
    <property type="molecule type" value="Genomic_DNA"/>
</dbReference>
<evidence type="ECO:0000256" key="10">
    <source>
        <dbReference type="SAM" id="MobiDB-lite"/>
    </source>
</evidence>
<keyword evidence="6 8" id="KW-0030">Aminoacyl-tRNA synthetase</keyword>
<protein>
    <recommendedName>
        <fullName evidence="8">Tryptophan--tRNA ligase</fullName>
        <ecNumber evidence="8">6.1.1.2</ecNumber>
    </recommendedName>
    <alternativeName>
        <fullName evidence="8">Tryptophanyl-tRNA synthetase</fullName>
        <shortName evidence="8">TrpRS</shortName>
    </alternativeName>
</protein>
<feature type="binding site" evidence="8">
    <location>
        <begin position="38"/>
        <end position="40"/>
    </location>
    <ligand>
        <name>ATP</name>
        <dbReference type="ChEBI" id="CHEBI:30616"/>
    </ligand>
</feature>
<feature type="binding site" evidence="8">
    <location>
        <begin position="47"/>
        <end position="48"/>
    </location>
    <ligand>
        <name>ATP</name>
        <dbReference type="ChEBI" id="CHEBI:30616"/>
    </ligand>
</feature>
<dbReference type="InterPro" id="IPR014729">
    <property type="entry name" value="Rossmann-like_a/b/a_fold"/>
</dbReference>
<dbReference type="FunFam" id="1.10.240.10:FF:000002">
    <property type="entry name" value="Tryptophan--tRNA ligase"/>
    <property type="match status" value="1"/>
</dbReference>
<keyword evidence="3 8" id="KW-0547">Nucleotide-binding</keyword>
<keyword evidence="2 8" id="KW-0436">Ligase</keyword>
<dbReference type="PANTHER" id="PTHR43766">
    <property type="entry name" value="TRYPTOPHAN--TRNA LIGASE, MITOCHONDRIAL"/>
    <property type="match status" value="1"/>
</dbReference>
<dbReference type="CDD" id="cd00806">
    <property type="entry name" value="TrpRS_core"/>
    <property type="match status" value="1"/>
</dbReference>
<evidence type="ECO:0000256" key="1">
    <source>
        <dbReference type="ARBA" id="ARBA00005594"/>
    </source>
</evidence>
<dbReference type="NCBIfam" id="TIGR00233">
    <property type="entry name" value="trpS"/>
    <property type="match status" value="1"/>
</dbReference>
<dbReference type="HAMAP" id="MF_00140_B">
    <property type="entry name" value="Trp_tRNA_synth_B"/>
    <property type="match status" value="1"/>
</dbReference>
<feature type="compositionally biased region" description="Pro residues" evidence="10">
    <location>
        <begin position="1"/>
        <end position="10"/>
    </location>
</feature>
<evidence type="ECO:0000313" key="12">
    <source>
        <dbReference type="Proteomes" id="UP000297948"/>
    </source>
</evidence>
<dbReference type="InterPro" id="IPR024109">
    <property type="entry name" value="Trp-tRNA-ligase_bac-type"/>
</dbReference>
<evidence type="ECO:0000256" key="5">
    <source>
        <dbReference type="ARBA" id="ARBA00022917"/>
    </source>
</evidence>
<feature type="short sequence motif" description="'KMSKS' region" evidence="8">
    <location>
        <begin position="224"/>
        <end position="228"/>
    </location>
</feature>
<comment type="subcellular location">
    <subcellularLocation>
        <location evidence="8">Cytoplasm</location>
    </subcellularLocation>
</comment>
<evidence type="ECO:0000313" key="11">
    <source>
        <dbReference type="EMBL" id="TGB06290.1"/>
    </source>
</evidence>
<dbReference type="Gene3D" id="3.40.50.620">
    <property type="entry name" value="HUPs"/>
    <property type="match status" value="1"/>
</dbReference>
<feature type="binding site" evidence="8">
    <location>
        <position position="164"/>
    </location>
    <ligand>
        <name>L-tryptophan</name>
        <dbReference type="ChEBI" id="CHEBI:57912"/>
    </ligand>
</feature>
<keyword evidence="8" id="KW-0963">Cytoplasm</keyword>
<keyword evidence="5 8" id="KW-0648">Protein biosynthesis</keyword>
<dbReference type="OrthoDB" id="9801042at2"/>
<feature type="binding site" evidence="8">
    <location>
        <begin position="176"/>
        <end position="178"/>
    </location>
    <ligand>
        <name>ATP</name>
        <dbReference type="ChEBI" id="CHEBI:30616"/>
    </ligand>
</feature>
<feature type="binding site" evidence="8">
    <location>
        <position position="215"/>
    </location>
    <ligand>
        <name>ATP</name>
        <dbReference type="ChEBI" id="CHEBI:30616"/>
    </ligand>
</feature>
<dbReference type="Gene3D" id="1.10.240.10">
    <property type="entry name" value="Tyrosyl-Transfer RNA Synthetase"/>
    <property type="match status" value="1"/>
</dbReference>
<feature type="region of interest" description="Disordered" evidence="10">
    <location>
        <begin position="1"/>
        <end position="34"/>
    </location>
</feature>
<comment type="catalytic activity">
    <reaction evidence="7 8">
        <text>tRNA(Trp) + L-tryptophan + ATP = L-tryptophyl-tRNA(Trp) + AMP + diphosphate + H(+)</text>
        <dbReference type="Rhea" id="RHEA:24080"/>
        <dbReference type="Rhea" id="RHEA-COMP:9671"/>
        <dbReference type="Rhea" id="RHEA-COMP:9705"/>
        <dbReference type="ChEBI" id="CHEBI:15378"/>
        <dbReference type="ChEBI" id="CHEBI:30616"/>
        <dbReference type="ChEBI" id="CHEBI:33019"/>
        <dbReference type="ChEBI" id="CHEBI:57912"/>
        <dbReference type="ChEBI" id="CHEBI:78442"/>
        <dbReference type="ChEBI" id="CHEBI:78535"/>
        <dbReference type="ChEBI" id="CHEBI:456215"/>
        <dbReference type="EC" id="6.1.1.2"/>
    </reaction>
</comment>
<dbReference type="PANTHER" id="PTHR43766:SF1">
    <property type="entry name" value="TRYPTOPHAN--TRNA LIGASE, MITOCHONDRIAL"/>
    <property type="match status" value="1"/>
</dbReference>
<sequence length="362" mass="39987">MVLDPPPSPELRPEAAAAHHSQGSGHSASRPRALSGIQPTAGSFHLGNYLGAIRQFVALQETHDAFYMVVDLHAITVPQDPRDLRANTRLAAAQMLAAGLDPDRCTLFVQSHVPEHAQLAWLMNCLTGFGEASRMTQFKDKSARHGSDRITVGLFTYPVLQVADILLYQAHHVPVGEDQRQHVELTRDLAERFNTRFGDTFVVPDPYIVKETGKIYDLQDPSIKMSKSASTPKGIINLLDEPKVTAKKIKSAVTDLETEIRFDEERKPGVSNLLTIYSTLTGNSIADLETTYQGKGYGALKTDLAEVMVEWVTPFRERTQEYLDDPETLDKILAKGAEKARAVAAESLAAAYDRMGFVPPRH</sequence>
<keyword evidence="12" id="KW-1185">Reference proteome</keyword>